<dbReference type="GeneID" id="92778971"/>
<dbReference type="EMBL" id="JXLP01000042">
    <property type="protein sequence ID" value="KIL71891.1"/>
    <property type="molecule type" value="Genomic_DNA"/>
</dbReference>
<gene>
    <name evidence="1" type="ORF">SD77_3607</name>
</gene>
<keyword evidence="2" id="KW-1185">Reference proteome</keyword>
<dbReference type="RefSeq" id="WP_052477475.1">
    <property type="nucleotide sequence ID" value="NZ_JARLVI010000037.1"/>
</dbReference>
<protein>
    <recommendedName>
        <fullName evidence="3">DNA-binding protein</fullName>
    </recommendedName>
</protein>
<proteinExistence type="predicted"/>
<comment type="caution">
    <text evidence="1">The sequence shown here is derived from an EMBL/GenBank/DDBJ whole genome shotgun (WGS) entry which is preliminary data.</text>
</comment>
<name>A0ABR5ANH2_BACBA</name>
<evidence type="ECO:0008006" key="3">
    <source>
        <dbReference type="Google" id="ProtNLM"/>
    </source>
</evidence>
<reference evidence="1 2" key="1">
    <citation type="submission" date="2015-01" db="EMBL/GenBank/DDBJ databases">
        <title>Genome Assembly of Bacillus badius MTCC 1458.</title>
        <authorList>
            <person name="Verma A."/>
            <person name="Khatri I."/>
            <person name="Mual P."/>
            <person name="Subramanian S."/>
            <person name="Krishnamurthi S."/>
        </authorList>
    </citation>
    <scope>NUCLEOTIDE SEQUENCE [LARGE SCALE GENOMIC DNA]</scope>
    <source>
        <strain evidence="1 2">MTCC 1458</strain>
    </source>
</reference>
<organism evidence="1 2">
    <name type="scientific">Bacillus badius</name>
    <dbReference type="NCBI Taxonomy" id="1455"/>
    <lineage>
        <taxon>Bacteria</taxon>
        <taxon>Bacillati</taxon>
        <taxon>Bacillota</taxon>
        <taxon>Bacilli</taxon>
        <taxon>Bacillales</taxon>
        <taxon>Bacillaceae</taxon>
        <taxon>Pseudobacillus</taxon>
    </lineage>
</organism>
<evidence type="ECO:0000313" key="1">
    <source>
        <dbReference type="EMBL" id="KIL71891.1"/>
    </source>
</evidence>
<evidence type="ECO:0000313" key="2">
    <source>
        <dbReference type="Proteomes" id="UP000031982"/>
    </source>
</evidence>
<dbReference type="Proteomes" id="UP000031982">
    <property type="component" value="Unassembled WGS sequence"/>
</dbReference>
<accession>A0ABR5ANH2</accession>
<sequence length="82" mass="9891">MNQIPNLLTIADLTTRWQMPRQSIHEKKMENDFPPPVQYVANGRTALFLESDIEVYEKKYPWITSPEKRRSRQRFIWSLINQ</sequence>